<evidence type="ECO:0000313" key="2">
    <source>
        <dbReference type="Proteomes" id="UP000494165"/>
    </source>
</evidence>
<comment type="caution">
    <text evidence="1">The sequence shown here is derived from an EMBL/GenBank/DDBJ whole genome shotgun (WGS) entry which is preliminary data.</text>
</comment>
<reference evidence="1 2" key="1">
    <citation type="submission" date="2020-04" db="EMBL/GenBank/DDBJ databases">
        <authorList>
            <person name="Alioto T."/>
            <person name="Alioto T."/>
            <person name="Gomez Garrido J."/>
        </authorList>
    </citation>
    <scope>NUCLEOTIDE SEQUENCE [LARGE SCALE GENOMIC DNA]</scope>
</reference>
<gene>
    <name evidence="1" type="ORF">CLODIP_2_CD16276</name>
</gene>
<dbReference type="Proteomes" id="UP000494165">
    <property type="component" value="Unassembled WGS sequence"/>
</dbReference>
<protein>
    <submittedName>
        <fullName evidence="1">Uncharacterized protein</fullName>
    </submittedName>
</protein>
<keyword evidence="2" id="KW-1185">Reference proteome</keyword>
<dbReference type="AlphaFoldDB" id="A0A8S1CSN6"/>
<name>A0A8S1CSN6_9INSE</name>
<sequence>MQNNIDLGQDKTEDELAAAEQLLRMVQSAANLANHQGTSGASSSRRSWDFPVPPFSGTRLDSYFAMLERRFNNFGIQDEDTNPSNHETLIER</sequence>
<organism evidence="1 2">
    <name type="scientific">Cloeon dipterum</name>
    <dbReference type="NCBI Taxonomy" id="197152"/>
    <lineage>
        <taxon>Eukaryota</taxon>
        <taxon>Metazoa</taxon>
        <taxon>Ecdysozoa</taxon>
        <taxon>Arthropoda</taxon>
        <taxon>Hexapoda</taxon>
        <taxon>Insecta</taxon>
        <taxon>Pterygota</taxon>
        <taxon>Palaeoptera</taxon>
        <taxon>Ephemeroptera</taxon>
        <taxon>Pisciforma</taxon>
        <taxon>Baetidae</taxon>
        <taxon>Cloeon</taxon>
    </lineage>
</organism>
<dbReference type="EMBL" id="CADEPI010000098">
    <property type="protein sequence ID" value="CAB3374466.1"/>
    <property type="molecule type" value="Genomic_DNA"/>
</dbReference>
<evidence type="ECO:0000313" key="1">
    <source>
        <dbReference type="EMBL" id="CAB3374466.1"/>
    </source>
</evidence>
<accession>A0A8S1CSN6</accession>
<proteinExistence type="predicted"/>